<evidence type="ECO:0000256" key="2">
    <source>
        <dbReference type="SAM" id="SignalP"/>
    </source>
</evidence>
<comment type="caution">
    <text evidence="3">The sequence shown here is derived from an EMBL/GenBank/DDBJ whole genome shotgun (WGS) entry which is preliminary data.</text>
</comment>
<dbReference type="EMBL" id="JBIYDN010000021">
    <property type="protein sequence ID" value="MFK4445745.1"/>
    <property type="molecule type" value="Genomic_DNA"/>
</dbReference>
<keyword evidence="4" id="KW-1185">Reference proteome</keyword>
<dbReference type="RefSeq" id="WP_404610700.1">
    <property type="nucleotide sequence ID" value="NZ_JBIYDN010000021.1"/>
</dbReference>
<organism evidence="3 4">
    <name type="scientific">Caballeronia udeis</name>
    <dbReference type="NCBI Taxonomy" id="1232866"/>
    <lineage>
        <taxon>Bacteria</taxon>
        <taxon>Pseudomonadati</taxon>
        <taxon>Pseudomonadota</taxon>
        <taxon>Betaproteobacteria</taxon>
        <taxon>Burkholderiales</taxon>
        <taxon>Burkholderiaceae</taxon>
        <taxon>Caballeronia</taxon>
    </lineage>
</organism>
<feature type="signal peptide" evidence="2">
    <location>
        <begin position="1"/>
        <end position="25"/>
    </location>
</feature>
<comment type="subcellular location">
    <subcellularLocation>
        <location evidence="1">Cell outer membrane</location>
    </subcellularLocation>
</comment>
<dbReference type="InterPro" id="IPR011250">
    <property type="entry name" value="OMP/PagP_B-barrel"/>
</dbReference>
<name>A0ABW8MPW8_9BURK</name>
<evidence type="ECO:0000313" key="4">
    <source>
        <dbReference type="Proteomes" id="UP001620514"/>
    </source>
</evidence>
<dbReference type="PANTHER" id="PTHR36920">
    <property type="match status" value="1"/>
</dbReference>
<dbReference type="Gene3D" id="2.40.160.20">
    <property type="match status" value="1"/>
</dbReference>
<reference evidence="3 4" key="2">
    <citation type="submission" date="2024-11" db="EMBL/GenBank/DDBJ databases">
        <title>Using genomics to understand microbial adaptation to soil warming.</title>
        <authorList>
            <person name="Deangelis K.M. PhD."/>
        </authorList>
    </citation>
    <scope>NUCLEOTIDE SEQUENCE [LARGE SCALE GENOMIC DNA]</scope>
    <source>
        <strain evidence="3 4">GAS97</strain>
    </source>
</reference>
<dbReference type="Pfam" id="PF03922">
    <property type="entry name" value="OmpW"/>
    <property type="match status" value="1"/>
</dbReference>
<proteinExistence type="predicted"/>
<dbReference type="Proteomes" id="UP001620514">
    <property type="component" value="Unassembled WGS sequence"/>
</dbReference>
<reference evidence="3 4" key="1">
    <citation type="submission" date="2024-10" db="EMBL/GenBank/DDBJ databases">
        <authorList>
            <person name="Deangelis K."/>
            <person name="Huntemann M."/>
            <person name="Clum A."/>
            <person name="Wang J."/>
            <person name="Palaniappan K."/>
            <person name="Ritter S."/>
            <person name="Chen I.-M."/>
            <person name="Stamatis D."/>
            <person name="Reddy T."/>
            <person name="O'Malley R."/>
            <person name="Daum C."/>
            <person name="Ng V."/>
            <person name="Ivanova N."/>
            <person name="Kyrpides N."/>
            <person name="Woyke T."/>
        </authorList>
    </citation>
    <scope>NUCLEOTIDE SEQUENCE [LARGE SCALE GENOMIC DNA]</scope>
    <source>
        <strain evidence="3 4">GAS97</strain>
    </source>
</reference>
<dbReference type="SUPFAM" id="SSF56925">
    <property type="entry name" value="OMPA-like"/>
    <property type="match status" value="1"/>
</dbReference>
<evidence type="ECO:0000256" key="1">
    <source>
        <dbReference type="ARBA" id="ARBA00004442"/>
    </source>
</evidence>
<keyword evidence="2" id="KW-0732">Signal</keyword>
<protein>
    <submittedName>
        <fullName evidence="3">Outer membrane protein</fullName>
    </submittedName>
</protein>
<feature type="chain" id="PRO_5047110456" evidence="2">
    <location>
        <begin position="26"/>
        <end position="246"/>
    </location>
</feature>
<accession>A0ABW8MPW8</accession>
<dbReference type="PANTHER" id="PTHR36920:SF1">
    <property type="entry name" value="OUTER MEMBRANE PROTEIN W"/>
    <property type="match status" value="1"/>
</dbReference>
<evidence type="ECO:0000313" key="3">
    <source>
        <dbReference type="EMBL" id="MFK4445745.1"/>
    </source>
</evidence>
<gene>
    <name evidence="3" type="ORF">ABH943_005777</name>
</gene>
<dbReference type="InterPro" id="IPR005618">
    <property type="entry name" value="OMPW"/>
</dbReference>
<sequence length="246" mass="26054">MSMQIRALGVMTVMAALLISTGAHAQSAGDVVANLGWFHLSPQDSSKPLTVSALGMSTTENGTGTSVDNADTFGLTATYFITDHIAATAVLGVPPKFDLSGSGTLSSLGQMGTAYEWSPTLLLKYYFNDAQSRLRPYLGAGGSYVWYSGVKLSPVMSSGSFLYSSTYGTALEGPTTVKLSSSFAPVINAGLSYNINKHWSVDASLSYMWLSTRATLTTQSKLGTVTSSTKIKLDPIVSFVSIGYRF</sequence>